<name>A0A7J3VSF1_CALS0</name>
<dbReference type="Gene3D" id="3.90.420.10">
    <property type="entry name" value="Oxidoreductase, molybdopterin-binding domain"/>
    <property type="match status" value="1"/>
</dbReference>
<evidence type="ECO:0000259" key="1">
    <source>
        <dbReference type="Pfam" id="PF00174"/>
    </source>
</evidence>
<reference evidence="2" key="1">
    <citation type="journal article" date="2020" name="mSystems">
        <title>Genome- and Community-Level Interaction Insights into Carbon Utilization and Element Cycling Functions of Hydrothermarchaeota in Hydrothermal Sediment.</title>
        <authorList>
            <person name="Zhou Z."/>
            <person name="Liu Y."/>
            <person name="Xu W."/>
            <person name="Pan J."/>
            <person name="Luo Z.H."/>
            <person name="Li M."/>
        </authorList>
    </citation>
    <scope>NUCLEOTIDE SEQUENCE [LARGE SCALE GENOMIC DNA]</scope>
    <source>
        <strain evidence="2">SpSt-1074</strain>
    </source>
</reference>
<protein>
    <submittedName>
        <fullName evidence="2">Sulfite oxidase-like oxidoreductase</fullName>
    </submittedName>
</protein>
<dbReference type="SUPFAM" id="SSF56524">
    <property type="entry name" value="Oxidoreductase molybdopterin-binding domain"/>
    <property type="match status" value="1"/>
</dbReference>
<evidence type="ECO:0000313" key="2">
    <source>
        <dbReference type="EMBL" id="HHM44068.1"/>
    </source>
</evidence>
<proteinExistence type="predicted"/>
<dbReference type="PANTHER" id="PTHR43032">
    <property type="entry name" value="PROTEIN-METHIONINE-SULFOXIDE REDUCTASE"/>
    <property type="match status" value="1"/>
</dbReference>
<dbReference type="InterPro" id="IPR000572">
    <property type="entry name" value="OxRdtase_Mopterin-bd_dom"/>
</dbReference>
<dbReference type="Pfam" id="PF00174">
    <property type="entry name" value="Oxidored_molyb"/>
    <property type="match status" value="1"/>
</dbReference>
<sequence length="202" mass="23427">MLTDLPPGQVWARSWVVYSALGTPEVDVDKWTLRVSGLVEVEKKYTYKQLLDMADVRYVKPFHCVTKWSIKDVEWRGVSLRKLLEASRIKKEGKWVMFLCADGYSTPVPVEDVLSEDAIVALEMDGKPLSVDQGFPARPFIPHLYGWKSAKWLTEVEVLPVYVDGYWEMYGYHERGLVWEEERFKGQGFKHSRRRAAGVIQR</sequence>
<accession>A0A7J3VSF1</accession>
<dbReference type="InterPro" id="IPR036374">
    <property type="entry name" value="OxRdtase_Mopterin-bd_sf"/>
</dbReference>
<organism evidence="2">
    <name type="scientific">Caldiarchaeum subterraneum</name>
    <dbReference type="NCBI Taxonomy" id="311458"/>
    <lineage>
        <taxon>Archaea</taxon>
        <taxon>Nitrososphaerota</taxon>
        <taxon>Candidatus Caldarchaeales</taxon>
        <taxon>Candidatus Caldarchaeaceae</taxon>
        <taxon>Candidatus Caldarchaeum</taxon>
    </lineage>
</organism>
<dbReference type="CDD" id="cd02109">
    <property type="entry name" value="arch_bact_SO_family_Moco"/>
    <property type="match status" value="1"/>
</dbReference>
<dbReference type="AlphaFoldDB" id="A0A7J3VSF1"/>
<feature type="domain" description="Oxidoreductase molybdopterin-binding" evidence="1">
    <location>
        <begin position="22"/>
        <end position="167"/>
    </location>
</feature>
<comment type="caution">
    <text evidence="2">The sequence shown here is derived from an EMBL/GenBank/DDBJ whole genome shotgun (WGS) entry which is preliminary data.</text>
</comment>
<gene>
    <name evidence="2" type="ORF">ENM31_02050</name>
</gene>
<dbReference type="PANTHER" id="PTHR43032:SF4">
    <property type="entry name" value="OXIDOREDUCTASE MOLYBDOPTERIN-BINDING DOMAIN-CONTAINING PROTEIN"/>
    <property type="match status" value="1"/>
</dbReference>
<dbReference type="EMBL" id="DRXH01000069">
    <property type="protein sequence ID" value="HHM44068.1"/>
    <property type="molecule type" value="Genomic_DNA"/>
</dbReference>